<protein>
    <submittedName>
        <fullName evidence="1">Uncharacterized protein</fullName>
    </submittedName>
</protein>
<name>A0A0A9C714_ARUDO</name>
<reference evidence="1" key="2">
    <citation type="journal article" date="2015" name="Data Brief">
        <title>Shoot transcriptome of the giant reed, Arundo donax.</title>
        <authorList>
            <person name="Barrero R.A."/>
            <person name="Guerrero F.D."/>
            <person name="Moolhuijzen P."/>
            <person name="Goolsby J.A."/>
            <person name="Tidwell J."/>
            <person name="Bellgard S.E."/>
            <person name="Bellgard M.I."/>
        </authorList>
    </citation>
    <scope>NUCLEOTIDE SEQUENCE</scope>
    <source>
        <tissue evidence="1">Shoot tissue taken approximately 20 cm above the soil surface</tissue>
    </source>
</reference>
<proteinExistence type="predicted"/>
<dbReference type="AlphaFoldDB" id="A0A0A9C714"/>
<sequence length="36" mass="4538">MFEYMDFHCFGTQINGNRYSNMCMKRIIMFEKYPKY</sequence>
<organism evidence="1">
    <name type="scientific">Arundo donax</name>
    <name type="common">Giant reed</name>
    <name type="synonym">Donax arundinaceus</name>
    <dbReference type="NCBI Taxonomy" id="35708"/>
    <lineage>
        <taxon>Eukaryota</taxon>
        <taxon>Viridiplantae</taxon>
        <taxon>Streptophyta</taxon>
        <taxon>Embryophyta</taxon>
        <taxon>Tracheophyta</taxon>
        <taxon>Spermatophyta</taxon>
        <taxon>Magnoliopsida</taxon>
        <taxon>Liliopsida</taxon>
        <taxon>Poales</taxon>
        <taxon>Poaceae</taxon>
        <taxon>PACMAD clade</taxon>
        <taxon>Arundinoideae</taxon>
        <taxon>Arundineae</taxon>
        <taxon>Arundo</taxon>
    </lineage>
</organism>
<accession>A0A0A9C714</accession>
<evidence type="ECO:0000313" key="1">
    <source>
        <dbReference type="EMBL" id="JAD70248.1"/>
    </source>
</evidence>
<dbReference type="EMBL" id="GBRH01227647">
    <property type="protein sequence ID" value="JAD70248.1"/>
    <property type="molecule type" value="Transcribed_RNA"/>
</dbReference>
<reference evidence="1" key="1">
    <citation type="submission" date="2014-09" db="EMBL/GenBank/DDBJ databases">
        <authorList>
            <person name="Magalhaes I.L.F."/>
            <person name="Oliveira U."/>
            <person name="Santos F.R."/>
            <person name="Vidigal T.H.D.A."/>
            <person name="Brescovit A.D."/>
            <person name="Santos A.J."/>
        </authorList>
    </citation>
    <scope>NUCLEOTIDE SEQUENCE</scope>
    <source>
        <tissue evidence="1">Shoot tissue taken approximately 20 cm above the soil surface</tissue>
    </source>
</reference>